<dbReference type="Gene3D" id="3.30.70.100">
    <property type="match status" value="1"/>
</dbReference>
<evidence type="ECO:0000313" key="3">
    <source>
        <dbReference type="Proteomes" id="UP000254701"/>
    </source>
</evidence>
<reference evidence="2 3" key="1">
    <citation type="submission" date="2018-06" db="EMBL/GenBank/DDBJ databases">
        <authorList>
            <consortium name="Pathogen Informatics"/>
            <person name="Doyle S."/>
        </authorList>
    </citation>
    <scope>NUCLEOTIDE SEQUENCE [LARGE SCALE GENOMIC DNA]</scope>
    <source>
        <strain evidence="2 3">NCTC10684</strain>
    </source>
</reference>
<dbReference type="EMBL" id="UFSM01000001">
    <property type="protein sequence ID" value="SUU88296.1"/>
    <property type="molecule type" value="Genomic_DNA"/>
</dbReference>
<feature type="domain" description="ABM" evidence="1">
    <location>
        <begin position="13"/>
        <end position="72"/>
    </location>
</feature>
<dbReference type="InterPro" id="IPR011008">
    <property type="entry name" value="Dimeric_a/b-barrel"/>
</dbReference>
<protein>
    <submittedName>
        <fullName evidence="2">Antibiotic biosynthesis monooxygenase</fullName>
    </submittedName>
</protein>
<evidence type="ECO:0000313" key="2">
    <source>
        <dbReference type="EMBL" id="SUU88296.1"/>
    </source>
</evidence>
<evidence type="ECO:0000259" key="1">
    <source>
        <dbReference type="Pfam" id="PF03992"/>
    </source>
</evidence>
<dbReference type="RefSeq" id="WP_115730657.1">
    <property type="nucleotide sequence ID" value="NZ_BAAAVY010000010.1"/>
</dbReference>
<organism evidence="2 3">
    <name type="scientific">Aminobacter aminovorans</name>
    <name type="common">Chelatobacter heintzii</name>
    <dbReference type="NCBI Taxonomy" id="83263"/>
    <lineage>
        <taxon>Bacteria</taxon>
        <taxon>Pseudomonadati</taxon>
        <taxon>Pseudomonadota</taxon>
        <taxon>Alphaproteobacteria</taxon>
        <taxon>Hyphomicrobiales</taxon>
        <taxon>Phyllobacteriaceae</taxon>
        <taxon>Aminobacter</taxon>
    </lineage>
</organism>
<accession>A0A380WJ76</accession>
<dbReference type="OrthoDB" id="1493813at2"/>
<keyword evidence="2" id="KW-0503">Monooxygenase</keyword>
<dbReference type="Proteomes" id="UP000254701">
    <property type="component" value="Unassembled WGS sequence"/>
</dbReference>
<dbReference type="AlphaFoldDB" id="A0A380WJ76"/>
<dbReference type="SUPFAM" id="SSF54909">
    <property type="entry name" value="Dimeric alpha+beta barrel"/>
    <property type="match status" value="1"/>
</dbReference>
<sequence length="120" mass="13531">MQDTQGFYSIIDYTVDGAQTQSELIDAFADLQERWVRFYPGYKSAHLYASTDGRRVYNIIHWESEAAHREFERVSDNAARIAAIQGVIDGLKGKAEPRMSGPPRYNLVREVLPGSPPIDA</sequence>
<dbReference type="InterPro" id="IPR007138">
    <property type="entry name" value="ABM_dom"/>
</dbReference>
<dbReference type="GO" id="GO:0004497">
    <property type="term" value="F:monooxygenase activity"/>
    <property type="evidence" value="ECO:0007669"/>
    <property type="project" value="UniProtKB-KW"/>
</dbReference>
<proteinExistence type="predicted"/>
<keyword evidence="2" id="KW-0560">Oxidoreductase</keyword>
<name>A0A380WJ76_AMIAI</name>
<gene>
    <name evidence="2" type="ORF">NCTC10684_01506</name>
</gene>
<dbReference type="Pfam" id="PF03992">
    <property type="entry name" value="ABM"/>
    <property type="match status" value="1"/>
</dbReference>